<dbReference type="EMBL" id="ML209266">
    <property type="protein sequence ID" value="TFK58630.1"/>
    <property type="molecule type" value="Genomic_DNA"/>
</dbReference>
<gene>
    <name evidence="1" type="ORF">BDN72DRAFT_906560</name>
</gene>
<evidence type="ECO:0000313" key="1">
    <source>
        <dbReference type="EMBL" id="TFK58630.1"/>
    </source>
</evidence>
<evidence type="ECO:0000313" key="2">
    <source>
        <dbReference type="Proteomes" id="UP000308600"/>
    </source>
</evidence>
<keyword evidence="2" id="KW-1185">Reference proteome</keyword>
<name>A0ACD2ZYX9_9AGAR</name>
<reference evidence="1 2" key="1">
    <citation type="journal article" date="2019" name="Nat. Ecol. Evol.">
        <title>Megaphylogeny resolves global patterns of mushroom evolution.</title>
        <authorList>
            <person name="Varga T."/>
            <person name="Krizsan K."/>
            <person name="Foldi C."/>
            <person name="Dima B."/>
            <person name="Sanchez-Garcia M."/>
            <person name="Sanchez-Ramirez S."/>
            <person name="Szollosi G.J."/>
            <person name="Szarkandi J.G."/>
            <person name="Papp V."/>
            <person name="Albert L."/>
            <person name="Andreopoulos W."/>
            <person name="Angelini C."/>
            <person name="Antonin V."/>
            <person name="Barry K.W."/>
            <person name="Bougher N.L."/>
            <person name="Buchanan P."/>
            <person name="Buyck B."/>
            <person name="Bense V."/>
            <person name="Catcheside P."/>
            <person name="Chovatia M."/>
            <person name="Cooper J."/>
            <person name="Damon W."/>
            <person name="Desjardin D."/>
            <person name="Finy P."/>
            <person name="Geml J."/>
            <person name="Haridas S."/>
            <person name="Hughes K."/>
            <person name="Justo A."/>
            <person name="Karasinski D."/>
            <person name="Kautmanova I."/>
            <person name="Kiss B."/>
            <person name="Kocsube S."/>
            <person name="Kotiranta H."/>
            <person name="LaButti K.M."/>
            <person name="Lechner B.E."/>
            <person name="Liimatainen K."/>
            <person name="Lipzen A."/>
            <person name="Lukacs Z."/>
            <person name="Mihaltcheva S."/>
            <person name="Morgado L.N."/>
            <person name="Niskanen T."/>
            <person name="Noordeloos M.E."/>
            <person name="Ohm R.A."/>
            <person name="Ortiz-Santana B."/>
            <person name="Ovrebo C."/>
            <person name="Racz N."/>
            <person name="Riley R."/>
            <person name="Savchenko A."/>
            <person name="Shiryaev A."/>
            <person name="Soop K."/>
            <person name="Spirin V."/>
            <person name="Szebenyi C."/>
            <person name="Tomsovsky M."/>
            <person name="Tulloss R.E."/>
            <person name="Uehling J."/>
            <person name="Grigoriev I.V."/>
            <person name="Vagvolgyi C."/>
            <person name="Papp T."/>
            <person name="Martin F.M."/>
            <person name="Miettinen O."/>
            <person name="Hibbett D.S."/>
            <person name="Nagy L.G."/>
        </authorList>
    </citation>
    <scope>NUCLEOTIDE SEQUENCE [LARGE SCALE GENOMIC DNA]</scope>
    <source>
        <strain evidence="1 2">NL-1719</strain>
    </source>
</reference>
<protein>
    <submittedName>
        <fullName evidence="1">Uncharacterized protein</fullName>
    </submittedName>
</protein>
<sequence>MAILDNDQFTDVIDDVRLDSPGPSTTQPESFGDAEHNQYNREIITSPDSLIVTSWNCAGSYSDVTAFLEVRRGKSDVIFVQEIPYKHIRNVQSTTNASGDAAWYPPKAAGWEYLDQYADGPKCADKKLLPTVMCYVASSLLASNPKLMTHVVNHRDAALISLTIGKRPYYLLGVYQKPGRAEYERAIRYLTTRHNLPKLDALVGDFNLHQENLQSS</sequence>
<organism evidence="1 2">
    <name type="scientific">Pluteus cervinus</name>
    <dbReference type="NCBI Taxonomy" id="181527"/>
    <lineage>
        <taxon>Eukaryota</taxon>
        <taxon>Fungi</taxon>
        <taxon>Dikarya</taxon>
        <taxon>Basidiomycota</taxon>
        <taxon>Agaricomycotina</taxon>
        <taxon>Agaricomycetes</taxon>
        <taxon>Agaricomycetidae</taxon>
        <taxon>Agaricales</taxon>
        <taxon>Pluteineae</taxon>
        <taxon>Pluteaceae</taxon>
        <taxon>Pluteus</taxon>
    </lineage>
</organism>
<accession>A0ACD2ZYX9</accession>
<dbReference type="Proteomes" id="UP000308600">
    <property type="component" value="Unassembled WGS sequence"/>
</dbReference>
<proteinExistence type="predicted"/>